<dbReference type="PRINTS" id="PR00169">
    <property type="entry name" value="KCHANNEL"/>
</dbReference>
<feature type="compositionally biased region" description="Basic and acidic residues" evidence="6">
    <location>
        <begin position="62"/>
        <end position="77"/>
    </location>
</feature>
<dbReference type="SUPFAM" id="SSF47473">
    <property type="entry name" value="EF-hand"/>
    <property type="match status" value="1"/>
</dbReference>
<evidence type="ECO:0000313" key="10">
    <source>
        <dbReference type="Proteomes" id="UP000654075"/>
    </source>
</evidence>
<dbReference type="InterPro" id="IPR018247">
    <property type="entry name" value="EF_Hand_1_Ca_BS"/>
</dbReference>
<dbReference type="Gene3D" id="1.20.120.350">
    <property type="entry name" value="Voltage-gated potassium channels. Chain C"/>
    <property type="match status" value="1"/>
</dbReference>
<keyword evidence="4 7" id="KW-1133">Transmembrane helix</keyword>
<dbReference type="SUPFAM" id="SSF81324">
    <property type="entry name" value="Voltage-gated potassium channels"/>
    <property type="match status" value="1"/>
</dbReference>
<feature type="transmembrane region" description="Helical" evidence="7">
    <location>
        <begin position="158"/>
        <end position="179"/>
    </location>
</feature>
<feature type="region of interest" description="Disordered" evidence="6">
    <location>
        <begin position="31"/>
        <end position="81"/>
    </location>
</feature>
<comment type="subcellular location">
    <subcellularLocation>
        <location evidence="1">Membrane</location>
        <topology evidence="1">Multi-pass membrane protein</topology>
    </subcellularLocation>
</comment>
<feature type="compositionally biased region" description="Low complexity" evidence="6">
    <location>
        <begin position="422"/>
        <end position="447"/>
    </location>
</feature>
<dbReference type="InterPro" id="IPR011992">
    <property type="entry name" value="EF-hand-dom_pair"/>
</dbReference>
<dbReference type="PROSITE" id="PS50222">
    <property type="entry name" value="EF_HAND_2"/>
    <property type="match status" value="1"/>
</dbReference>
<feature type="region of interest" description="Disordered" evidence="6">
    <location>
        <begin position="418"/>
        <end position="459"/>
    </location>
</feature>
<dbReference type="GO" id="GO:0005216">
    <property type="term" value="F:monoatomic ion channel activity"/>
    <property type="evidence" value="ECO:0007669"/>
    <property type="project" value="InterPro"/>
</dbReference>
<feature type="compositionally biased region" description="Low complexity" evidence="6">
    <location>
        <begin position="36"/>
        <end position="58"/>
    </location>
</feature>
<evidence type="ECO:0000256" key="6">
    <source>
        <dbReference type="SAM" id="MobiDB-lite"/>
    </source>
</evidence>
<organism evidence="9 10">
    <name type="scientific">Polarella glacialis</name>
    <name type="common">Dinoflagellate</name>
    <dbReference type="NCBI Taxonomy" id="89957"/>
    <lineage>
        <taxon>Eukaryota</taxon>
        <taxon>Sar</taxon>
        <taxon>Alveolata</taxon>
        <taxon>Dinophyceae</taxon>
        <taxon>Suessiales</taxon>
        <taxon>Suessiaceae</taxon>
        <taxon>Polarella</taxon>
    </lineage>
</organism>
<evidence type="ECO:0000256" key="1">
    <source>
        <dbReference type="ARBA" id="ARBA00004141"/>
    </source>
</evidence>
<reference evidence="9" key="1">
    <citation type="submission" date="2021-02" db="EMBL/GenBank/DDBJ databases">
        <authorList>
            <person name="Dougan E. K."/>
            <person name="Rhodes N."/>
            <person name="Thang M."/>
            <person name="Chan C."/>
        </authorList>
    </citation>
    <scope>NUCLEOTIDE SEQUENCE</scope>
</reference>
<evidence type="ECO:0000313" key="9">
    <source>
        <dbReference type="EMBL" id="CAE8641136.1"/>
    </source>
</evidence>
<evidence type="ECO:0000256" key="3">
    <source>
        <dbReference type="ARBA" id="ARBA00022837"/>
    </source>
</evidence>
<protein>
    <recommendedName>
        <fullName evidence="8">EF-hand domain-containing protein</fullName>
    </recommendedName>
</protein>
<evidence type="ECO:0000256" key="4">
    <source>
        <dbReference type="ARBA" id="ARBA00022989"/>
    </source>
</evidence>
<dbReference type="Pfam" id="PF00520">
    <property type="entry name" value="Ion_trans"/>
    <property type="match status" value="1"/>
</dbReference>
<keyword evidence="2 7" id="KW-0812">Transmembrane</keyword>
<dbReference type="InterPro" id="IPR002048">
    <property type="entry name" value="EF_hand_dom"/>
</dbReference>
<dbReference type="PROSITE" id="PS00018">
    <property type="entry name" value="EF_HAND_1"/>
    <property type="match status" value="1"/>
</dbReference>
<comment type="caution">
    <text evidence="9">The sequence shown here is derived from an EMBL/GenBank/DDBJ whole genome shotgun (WGS) entry which is preliminary data.</text>
</comment>
<dbReference type="EMBL" id="CAJNNV010032825">
    <property type="protein sequence ID" value="CAE8641136.1"/>
    <property type="molecule type" value="Genomic_DNA"/>
</dbReference>
<feature type="transmembrane region" description="Helical" evidence="7">
    <location>
        <begin position="258"/>
        <end position="285"/>
    </location>
</feature>
<dbReference type="InterPro" id="IPR027359">
    <property type="entry name" value="Volt_channel_dom_sf"/>
</dbReference>
<evidence type="ECO:0000256" key="5">
    <source>
        <dbReference type="ARBA" id="ARBA00023136"/>
    </source>
</evidence>
<evidence type="ECO:0000259" key="8">
    <source>
        <dbReference type="PROSITE" id="PS50222"/>
    </source>
</evidence>
<dbReference type="OrthoDB" id="191686at2759"/>
<evidence type="ECO:0000256" key="7">
    <source>
        <dbReference type="SAM" id="Phobius"/>
    </source>
</evidence>
<gene>
    <name evidence="9" type="ORF">PGLA1383_LOCUS55872</name>
</gene>
<name>A0A813HQX0_POLGL</name>
<dbReference type="GO" id="GO:0005509">
    <property type="term" value="F:calcium ion binding"/>
    <property type="evidence" value="ECO:0007669"/>
    <property type="project" value="InterPro"/>
</dbReference>
<dbReference type="Proteomes" id="UP000654075">
    <property type="component" value="Unassembled WGS sequence"/>
</dbReference>
<keyword evidence="5 7" id="KW-0472">Membrane</keyword>
<dbReference type="InterPro" id="IPR005821">
    <property type="entry name" value="Ion_trans_dom"/>
</dbReference>
<evidence type="ECO:0000256" key="2">
    <source>
        <dbReference type="ARBA" id="ARBA00022692"/>
    </source>
</evidence>
<proteinExistence type="predicted"/>
<feature type="transmembrane region" description="Helical" evidence="7">
    <location>
        <begin position="115"/>
        <end position="137"/>
    </location>
</feature>
<sequence>MNEFLKETTESSELAVQDCGALEGNTAVSAKQPICQQQQQPHQHQQQQQPHQQQQQQQRRPYKSEAVYRSEGSRWSDHQSYAGMSKEEIKLARLEHTLNQLPSRLVLEGDGESDAYELTVGCIILMNVILMAAVLQVQGADLGYSLGYPGYSEPSREWLTASSKVLAGLDFLFLGFYTVDLILRSSVLHIQFFKAPLNWVDVLVVISGWIEVFGRGFLNPFFVRMLRLVKFGRAFRAMQLSKVSSSLKMLGKCIKPSVGVLFWSLCLLFVIQCIGGMTLSILVLFANWPIPCIILVDHVSEWQDTEFMIDAKEKAKSCYARKLQILFQELDASGDGVLSWEEFAVLLTDDRLRSFLSAMDIDASDLQGLFEVLGDGSGNLSAEDFMVGANRIHGAAKAVDMAHLLSIVKRLGSKLESTRRISSSSRSSSNNSNKSNNNNYNNKSNNRADPESYNTSVLV</sequence>
<dbReference type="AlphaFoldDB" id="A0A813HQX0"/>
<dbReference type="Gene3D" id="1.10.238.10">
    <property type="entry name" value="EF-hand"/>
    <property type="match status" value="1"/>
</dbReference>
<accession>A0A813HQX0</accession>
<dbReference type="GO" id="GO:0016020">
    <property type="term" value="C:membrane"/>
    <property type="evidence" value="ECO:0007669"/>
    <property type="project" value="UniProtKB-SubCell"/>
</dbReference>
<feature type="domain" description="EF-hand" evidence="8">
    <location>
        <begin position="318"/>
        <end position="353"/>
    </location>
</feature>
<dbReference type="OMA" id="SAKQPIC"/>
<keyword evidence="10" id="KW-1185">Reference proteome</keyword>
<keyword evidence="3" id="KW-0106">Calcium</keyword>